<comment type="subcellular location">
    <subcellularLocation>
        <location evidence="1">Membrane</location>
        <topology evidence="1">Multi-pass membrane protein</topology>
    </subcellularLocation>
</comment>
<dbReference type="Pfam" id="PF02361">
    <property type="entry name" value="CbiQ"/>
    <property type="match status" value="1"/>
</dbReference>
<dbReference type="CDD" id="cd16914">
    <property type="entry name" value="EcfT"/>
    <property type="match status" value="1"/>
</dbReference>
<evidence type="ECO:0000256" key="5">
    <source>
        <dbReference type="ARBA" id="ARBA00023136"/>
    </source>
</evidence>
<feature type="transmembrane region" description="Helical" evidence="6">
    <location>
        <begin position="89"/>
        <end position="108"/>
    </location>
</feature>
<dbReference type="STRING" id="571298.SAMN04488026_10703"/>
<keyword evidence="5 6" id="KW-0472">Membrane</keyword>
<evidence type="ECO:0000256" key="2">
    <source>
        <dbReference type="ARBA" id="ARBA00008564"/>
    </source>
</evidence>
<keyword evidence="4 6" id="KW-1133">Transmembrane helix</keyword>
<organism evidence="7 8">
    <name type="scientific">Aliiruegeria lutimaris</name>
    <dbReference type="NCBI Taxonomy" id="571298"/>
    <lineage>
        <taxon>Bacteria</taxon>
        <taxon>Pseudomonadati</taxon>
        <taxon>Pseudomonadota</taxon>
        <taxon>Alphaproteobacteria</taxon>
        <taxon>Rhodobacterales</taxon>
        <taxon>Roseobacteraceae</taxon>
        <taxon>Aliiruegeria</taxon>
    </lineage>
</organism>
<feature type="transmembrane region" description="Helical" evidence="6">
    <location>
        <begin position="32"/>
        <end position="54"/>
    </location>
</feature>
<feature type="transmembrane region" description="Helical" evidence="6">
    <location>
        <begin position="129"/>
        <end position="151"/>
    </location>
</feature>
<feature type="transmembrane region" description="Helical" evidence="6">
    <location>
        <begin position="66"/>
        <end position="83"/>
    </location>
</feature>
<keyword evidence="3 6" id="KW-0812">Transmembrane</keyword>
<evidence type="ECO:0000256" key="6">
    <source>
        <dbReference type="SAM" id="Phobius"/>
    </source>
</evidence>
<proteinExistence type="inferred from homology"/>
<evidence type="ECO:0000313" key="8">
    <source>
        <dbReference type="Proteomes" id="UP000199382"/>
    </source>
</evidence>
<evidence type="ECO:0000256" key="4">
    <source>
        <dbReference type="ARBA" id="ARBA00022989"/>
    </source>
</evidence>
<comment type="similarity">
    <text evidence="2">Belongs to the CbiQ family.</text>
</comment>
<sequence length="209" mass="22841">MLALVSPIDTPYHRLPAGAKFGALSLVTLSMFLSNAISVQLAAVIGVAALYLVVGMDFLRQGLQSLRPLWPFLVIVGIWHFLLGDPSEGAVVCLRLLAAVALANLVTMTTRLDDAIELVMKLLRPLRKLGIQTGQIAFAIALVIRFVPVMLDNARRLLESWRARSARRPGWQVIAPIFLVALDDATRVAESIRARADLSTYNDDDGQEA</sequence>
<reference evidence="7 8" key="1">
    <citation type="submission" date="2016-10" db="EMBL/GenBank/DDBJ databases">
        <authorList>
            <person name="de Groot N.N."/>
        </authorList>
    </citation>
    <scope>NUCLEOTIDE SEQUENCE [LARGE SCALE GENOMIC DNA]</scope>
    <source>
        <strain evidence="7 8">DSM 25294</strain>
    </source>
</reference>
<dbReference type="InterPro" id="IPR003339">
    <property type="entry name" value="ABC/ECF_trnsptr_transmembrane"/>
</dbReference>
<keyword evidence="8" id="KW-1185">Reference proteome</keyword>
<dbReference type="EMBL" id="FNEK01000070">
    <property type="protein sequence ID" value="SDL15458.1"/>
    <property type="molecule type" value="Genomic_DNA"/>
</dbReference>
<evidence type="ECO:0000313" key="7">
    <source>
        <dbReference type="EMBL" id="SDL15458.1"/>
    </source>
</evidence>
<accession>A0A1G9HR74</accession>
<gene>
    <name evidence="7" type="ORF">SAMN04488026_10703</name>
</gene>
<evidence type="ECO:0000256" key="1">
    <source>
        <dbReference type="ARBA" id="ARBA00004141"/>
    </source>
</evidence>
<dbReference type="RefSeq" id="WP_093162712.1">
    <property type="nucleotide sequence ID" value="NZ_FNEK01000070.1"/>
</dbReference>
<dbReference type="AlphaFoldDB" id="A0A1G9HR74"/>
<name>A0A1G9HR74_9RHOB</name>
<dbReference type="Proteomes" id="UP000199382">
    <property type="component" value="Unassembled WGS sequence"/>
</dbReference>
<dbReference type="GO" id="GO:0005886">
    <property type="term" value="C:plasma membrane"/>
    <property type="evidence" value="ECO:0007669"/>
    <property type="project" value="UniProtKB-ARBA"/>
</dbReference>
<protein>
    <submittedName>
        <fullName evidence="7">Biotin transport system permease protein</fullName>
    </submittedName>
</protein>
<evidence type="ECO:0000256" key="3">
    <source>
        <dbReference type="ARBA" id="ARBA00022692"/>
    </source>
</evidence>
<dbReference type="OrthoDB" id="5868344at2"/>